<dbReference type="GO" id="GO:0032993">
    <property type="term" value="C:protein-DNA complex"/>
    <property type="evidence" value="ECO:0007669"/>
    <property type="project" value="TreeGrafter"/>
</dbReference>
<dbReference type="CDD" id="cd00056">
    <property type="entry name" value="ENDO3c"/>
    <property type="match status" value="1"/>
</dbReference>
<dbReference type="InterPro" id="IPR037046">
    <property type="entry name" value="AlkA_N_sf"/>
</dbReference>
<keyword evidence="5" id="KW-0378">Hydrolase</keyword>
<dbReference type="GO" id="GO:0006307">
    <property type="term" value="P:DNA alkylation repair"/>
    <property type="evidence" value="ECO:0007669"/>
    <property type="project" value="TreeGrafter"/>
</dbReference>
<dbReference type="GO" id="GO:0008725">
    <property type="term" value="F:DNA-3-methyladenine glycosylase activity"/>
    <property type="evidence" value="ECO:0007669"/>
    <property type="project" value="TreeGrafter"/>
</dbReference>
<dbReference type="InterPro" id="IPR000035">
    <property type="entry name" value="Alkylbase_DNA_glycsylse_CS"/>
</dbReference>
<dbReference type="PANTHER" id="PTHR43003">
    <property type="entry name" value="DNA-3-METHYLADENINE GLYCOSYLASE"/>
    <property type="match status" value="1"/>
</dbReference>
<dbReference type="EC" id="3.2.2.21" evidence="3"/>
<keyword evidence="4" id="KW-0227">DNA damage</keyword>
<feature type="domain" description="HhH-GPD" evidence="7">
    <location>
        <begin position="160"/>
        <end position="325"/>
    </location>
</feature>
<dbReference type="GO" id="GO:0043916">
    <property type="term" value="F:DNA-7-methylguanine glycosylase activity"/>
    <property type="evidence" value="ECO:0007669"/>
    <property type="project" value="TreeGrafter"/>
</dbReference>
<dbReference type="Proteomes" id="UP000293568">
    <property type="component" value="Chromosome"/>
</dbReference>
<dbReference type="PROSITE" id="PS00516">
    <property type="entry name" value="ALKYLBASE_DNA_GLYCOS"/>
    <property type="match status" value="1"/>
</dbReference>
<dbReference type="InterPro" id="IPR012904">
    <property type="entry name" value="OGG_N"/>
</dbReference>
<dbReference type="PANTHER" id="PTHR43003:SF12">
    <property type="entry name" value="DNA-3-METHYLADENINE GLYCOSYLASE"/>
    <property type="match status" value="1"/>
</dbReference>
<dbReference type="Gene3D" id="1.10.340.30">
    <property type="entry name" value="Hypothetical protein, domain 2"/>
    <property type="match status" value="1"/>
</dbReference>
<comment type="catalytic activity">
    <reaction evidence="1">
        <text>Hydrolysis of alkylated DNA, releasing 3-methyladenine, 3-methylguanine, 7-methylguanine and 7-methyladenine.</text>
        <dbReference type="EC" id="3.2.2.21"/>
    </reaction>
</comment>
<reference evidence="8 9" key="1">
    <citation type="submission" date="2019-01" db="EMBL/GenBank/DDBJ databases">
        <title>Genome sequencing of strain FW100M-2.</title>
        <authorList>
            <person name="Heo J."/>
            <person name="Kim S.-J."/>
            <person name="Kim J.-S."/>
            <person name="Hong S.-B."/>
            <person name="Kwon S.-W."/>
        </authorList>
    </citation>
    <scope>NUCLEOTIDE SEQUENCE [LARGE SCALE GENOMIC DNA]</scope>
    <source>
        <strain evidence="8 9">FW100M-2</strain>
    </source>
</reference>
<dbReference type="KEGG" id="pprt:ET464_15750"/>
<proteinExistence type="inferred from homology"/>
<evidence type="ECO:0000256" key="1">
    <source>
        <dbReference type="ARBA" id="ARBA00000086"/>
    </source>
</evidence>
<keyword evidence="9" id="KW-1185">Reference proteome</keyword>
<dbReference type="SUPFAM" id="SSF48150">
    <property type="entry name" value="DNA-glycosylase"/>
    <property type="match status" value="1"/>
</dbReference>
<comment type="similarity">
    <text evidence="2">Belongs to the alkylbase DNA glycosidase AlkA family.</text>
</comment>
<dbReference type="Pfam" id="PF00730">
    <property type="entry name" value="HhH-GPD"/>
    <property type="match status" value="1"/>
</dbReference>
<dbReference type="FunFam" id="1.10.340.30:FF:000004">
    <property type="entry name" value="DNA-3-methyladenine glycosylase II"/>
    <property type="match status" value="1"/>
</dbReference>
<accession>A0A4P6FDA8</accession>
<dbReference type="InterPro" id="IPR011257">
    <property type="entry name" value="DNA_glycosylase"/>
</dbReference>
<dbReference type="OrthoDB" id="9785929at2"/>
<dbReference type="GO" id="GO:0005737">
    <property type="term" value="C:cytoplasm"/>
    <property type="evidence" value="ECO:0007669"/>
    <property type="project" value="TreeGrafter"/>
</dbReference>
<evidence type="ECO:0000313" key="8">
    <source>
        <dbReference type="EMBL" id="QAY68558.1"/>
    </source>
</evidence>
<dbReference type="GO" id="GO:0006285">
    <property type="term" value="P:base-excision repair, AP site formation"/>
    <property type="evidence" value="ECO:0007669"/>
    <property type="project" value="TreeGrafter"/>
</dbReference>
<dbReference type="SMART" id="SM00478">
    <property type="entry name" value="ENDO3c"/>
    <property type="match status" value="1"/>
</dbReference>
<dbReference type="EMBL" id="CP035492">
    <property type="protein sequence ID" value="QAY68558.1"/>
    <property type="molecule type" value="Genomic_DNA"/>
</dbReference>
<dbReference type="GO" id="GO:0006289">
    <property type="term" value="P:nucleotide-excision repair"/>
    <property type="evidence" value="ECO:0007669"/>
    <property type="project" value="InterPro"/>
</dbReference>
<evidence type="ECO:0000256" key="2">
    <source>
        <dbReference type="ARBA" id="ARBA00010817"/>
    </source>
</evidence>
<evidence type="ECO:0000256" key="3">
    <source>
        <dbReference type="ARBA" id="ARBA00012000"/>
    </source>
</evidence>
<evidence type="ECO:0000259" key="7">
    <source>
        <dbReference type="SMART" id="SM00478"/>
    </source>
</evidence>
<dbReference type="Pfam" id="PF07934">
    <property type="entry name" value="OGG_N"/>
    <property type="match status" value="1"/>
</dbReference>
<keyword evidence="6" id="KW-0234">DNA repair</keyword>
<evidence type="ECO:0000256" key="6">
    <source>
        <dbReference type="ARBA" id="ARBA00023204"/>
    </source>
</evidence>
<dbReference type="Gene3D" id="3.30.310.20">
    <property type="entry name" value="DNA-3-methyladenine glycosylase AlkA, N-terminal domain"/>
    <property type="match status" value="1"/>
</dbReference>
<dbReference type="AlphaFoldDB" id="A0A4P6FDA8"/>
<dbReference type="GO" id="GO:0032131">
    <property type="term" value="F:alkylated DNA binding"/>
    <property type="evidence" value="ECO:0007669"/>
    <property type="project" value="TreeGrafter"/>
</dbReference>
<dbReference type="InterPro" id="IPR003265">
    <property type="entry name" value="HhH-GPD_domain"/>
</dbReference>
<dbReference type="GO" id="GO:0008534">
    <property type="term" value="F:oxidized purine nucleobase lesion DNA N-glycosylase activity"/>
    <property type="evidence" value="ECO:0007669"/>
    <property type="project" value="InterPro"/>
</dbReference>
<organism evidence="8 9">
    <name type="scientific">Paenibacillus protaetiae</name>
    <dbReference type="NCBI Taxonomy" id="2509456"/>
    <lineage>
        <taxon>Bacteria</taxon>
        <taxon>Bacillati</taxon>
        <taxon>Bacillota</taxon>
        <taxon>Bacilli</taxon>
        <taxon>Bacillales</taxon>
        <taxon>Paenibacillaceae</taxon>
        <taxon>Paenibacillus</taxon>
    </lineage>
</organism>
<sequence length="325" mass="35744">MELEAPVPFDFNVNLDYLLRSPNECLYHIQGGAIHKAAMLPGSSTPAVFSLRSGESGNALSDRKPGGGTKLHIRLQSAIADCPAAKAAPAVGPQQSIPRAQLQAGLAAYVRDWLDLDRDLLPFYAMAEQDPLLRPLVQRYYGLRIMGIPDLFEALCWGIIGQQINLPFAYTLKKRLVETFGSSVKSDAGRLWLFPEPETIASLTVGDLTPLQLTTRKSEYLIGVARLMADGELSKAMLLEYGDTQAIARKLTGIRGIGPWTAHYVMMRCLRRPDAFPIDDAGLHNALKDALGLAAKPDKALISKLASGWSGWEAYAAFYLWRRLY</sequence>
<evidence type="ECO:0000313" key="9">
    <source>
        <dbReference type="Proteomes" id="UP000293568"/>
    </source>
</evidence>
<evidence type="ECO:0000256" key="5">
    <source>
        <dbReference type="ARBA" id="ARBA00022801"/>
    </source>
</evidence>
<evidence type="ECO:0000256" key="4">
    <source>
        <dbReference type="ARBA" id="ARBA00022763"/>
    </source>
</evidence>
<name>A0A4P6FDA8_9BACL</name>
<protein>
    <recommendedName>
        <fullName evidence="3">DNA-3-methyladenine glycosylase II</fullName>
        <ecNumber evidence="3">3.2.2.21</ecNumber>
    </recommendedName>
</protein>
<dbReference type="InterPro" id="IPR051912">
    <property type="entry name" value="Alkylbase_DNA_Glycosylase/TA"/>
</dbReference>
<gene>
    <name evidence="8" type="ORF">ET464_15750</name>
</gene>